<proteinExistence type="predicted"/>
<sequence length="40" mass="4731">MINEQFSIFKKQEARDKKKEITVILTLRPLNFPLPNLQTS</sequence>
<dbReference type="Proteomes" id="UP000236736">
    <property type="component" value="Unassembled WGS sequence"/>
</dbReference>
<accession>A0A1H5TTF6</accession>
<keyword evidence="2" id="KW-1185">Reference proteome</keyword>
<reference evidence="2" key="1">
    <citation type="submission" date="2016-10" db="EMBL/GenBank/DDBJ databases">
        <authorList>
            <person name="Varghese N."/>
            <person name="Submissions S."/>
        </authorList>
    </citation>
    <scope>NUCLEOTIDE SEQUENCE [LARGE SCALE GENOMIC DNA]</scope>
    <source>
        <strain evidence="2">DSM 17298</strain>
    </source>
</reference>
<protein>
    <submittedName>
        <fullName evidence="1">Uncharacterized protein</fullName>
    </submittedName>
</protein>
<gene>
    <name evidence="1" type="ORF">SAMN03080598_00931</name>
</gene>
<name>A0A1H5TTF6_9BACT</name>
<evidence type="ECO:0000313" key="2">
    <source>
        <dbReference type="Proteomes" id="UP000236736"/>
    </source>
</evidence>
<dbReference type="AlphaFoldDB" id="A0A1H5TTF6"/>
<evidence type="ECO:0000313" key="1">
    <source>
        <dbReference type="EMBL" id="SEF66115.1"/>
    </source>
</evidence>
<organism evidence="1 2">
    <name type="scientific">Algoriphagus boritolerans DSM 17298 = JCM 18970</name>
    <dbReference type="NCBI Taxonomy" id="1120964"/>
    <lineage>
        <taxon>Bacteria</taxon>
        <taxon>Pseudomonadati</taxon>
        <taxon>Bacteroidota</taxon>
        <taxon>Cytophagia</taxon>
        <taxon>Cytophagales</taxon>
        <taxon>Cyclobacteriaceae</taxon>
        <taxon>Algoriphagus</taxon>
    </lineage>
</organism>
<dbReference type="EMBL" id="FNVR01000003">
    <property type="protein sequence ID" value="SEF66115.1"/>
    <property type="molecule type" value="Genomic_DNA"/>
</dbReference>